<dbReference type="SUPFAM" id="SSF51215">
    <property type="entry name" value="Regulatory protein AraC"/>
    <property type="match status" value="1"/>
</dbReference>
<dbReference type="STRING" id="1202724.AM493_03570"/>
<dbReference type="InterPro" id="IPR009057">
    <property type="entry name" value="Homeodomain-like_sf"/>
</dbReference>
<dbReference type="Proteomes" id="UP000037755">
    <property type="component" value="Unassembled WGS sequence"/>
</dbReference>
<dbReference type="InterPro" id="IPR003313">
    <property type="entry name" value="AraC-bd"/>
</dbReference>
<dbReference type="Pfam" id="PF12833">
    <property type="entry name" value="HTH_18"/>
    <property type="match status" value="1"/>
</dbReference>
<dbReference type="PROSITE" id="PS01124">
    <property type="entry name" value="HTH_ARAC_FAMILY_2"/>
    <property type="match status" value="1"/>
</dbReference>
<gene>
    <name evidence="5" type="ORF">AM493_03570</name>
</gene>
<dbReference type="RefSeq" id="WP_054406285.1">
    <property type="nucleotide sequence ID" value="NZ_FOYA01000006.1"/>
</dbReference>
<dbReference type="Gene3D" id="1.10.10.60">
    <property type="entry name" value="Homeodomain-like"/>
    <property type="match status" value="1"/>
</dbReference>
<dbReference type="Pfam" id="PF02311">
    <property type="entry name" value="AraC_binding"/>
    <property type="match status" value="1"/>
</dbReference>
<keyword evidence="1" id="KW-0805">Transcription regulation</keyword>
<protein>
    <submittedName>
        <fullName evidence="5">AraC family transcriptional regulator</fullName>
    </submittedName>
</protein>
<dbReference type="SUPFAM" id="SSF46689">
    <property type="entry name" value="Homeodomain-like"/>
    <property type="match status" value="2"/>
</dbReference>
<feature type="domain" description="HTH araC/xylS-type" evidence="4">
    <location>
        <begin position="165"/>
        <end position="263"/>
    </location>
</feature>
<name>A0A0M8MGE2_9FLAO</name>
<dbReference type="Gene3D" id="2.60.120.10">
    <property type="entry name" value="Jelly Rolls"/>
    <property type="match status" value="1"/>
</dbReference>
<keyword evidence="3" id="KW-0804">Transcription</keyword>
<keyword evidence="6" id="KW-1185">Reference proteome</keyword>
<proteinExistence type="predicted"/>
<dbReference type="InterPro" id="IPR018060">
    <property type="entry name" value="HTH_AraC"/>
</dbReference>
<dbReference type="GO" id="GO:0043565">
    <property type="term" value="F:sequence-specific DNA binding"/>
    <property type="evidence" value="ECO:0007669"/>
    <property type="project" value="InterPro"/>
</dbReference>
<comment type="caution">
    <text evidence="5">The sequence shown here is derived from an EMBL/GenBank/DDBJ whole genome shotgun (WGS) entry which is preliminary data.</text>
</comment>
<organism evidence="5 6">
    <name type="scientific">Flavobacterium akiainvivens</name>
    <dbReference type="NCBI Taxonomy" id="1202724"/>
    <lineage>
        <taxon>Bacteria</taxon>
        <taxon>Pseudomonadati</taxon>
        <taxon>Bacteroidota</taxon>
        <taxon>Flavobacteriia</taxon>
        <taxon>Flavobacteriales</taxon>
        <taxon>Flavobacteriaceae</taxon>
        <taxon>Flavobacterium</taxon>
    </lineage>
</organism>
<dbReference type="OrthoDB" id="1266582at2"/>
<reference evidence="5 6" key="1">
    <citation type="submission" date="2015-08" db="EMBL/GenBank/DDBJ databases">
        <title>Whole genome sequence of Flavobacterium akiainvivens IK-1T, from decaying Wikstroemia oahuensis, an endemic Hawaiian shrub.</title>
        <authorList>
            <person name="Wan X."/>
            <person name="Hou S."/>
            <person name="Saito J."/>
            <person name="Donachie S."/>
        </authorList>
    </citation>
    <scope>NUCLEOTIDE SEQUENCE [LARGE SCALE GENOMIC DNA]</scope>
    <source>
        <strain evidence="5 6">IK-1</strain>
    </source>
</reference>
<dbReference type="PANTHER" id="PTHR11019">
    <property type="entry name" value="HTH-TYPE TRANSCRIPTIONAL REGULATOR NIMR"/>
    <property type="match status" value="1"/>
</dbReference>
<accession>A0A0M8MGE2</accession>
<dbReference type="EMBL" id="LIYD01000005">
    <property type="protein sequence ID" value="KOS05217.1"/>
    <property type="molecule type" value="Genomic_DNA"/>
</dbReference>
<dbReference type="InterPro" id="IPR014710">
    <property type="entry name" value="RmlC-like_jellyroll"/>
</dbReference>
<evidence type="ECO:0000313" key="6">
    <source>
        <dbReference type="Proteomes" id="UP000037755"/>
    </source>
</evidence>
<sequence>MAAAPNKYYITEVDTQPDSIYCHHDLMGELLIPPHSHKKAQFLYTEGGIVHVKTPGHSYFLPARHYMWIPPGVEHSIHPSNEGVIMRNLYFPELKNDDVFYANEGIYPATDLVFNLLLHTKDWNGNLQKGSNPYIIAHAFKILLAETAGKSLELALPMAHDKRLIKIVGYLQANLHKTLLFNDVAAKFGFSTRTLHRLFIKDLNMSFIKYFTICRMLRAIELLLQKEMPIGEIAAAVGYSSVPTFSNTFYKILGMRPTEYSAGKDIL</sequence>
<evidence type="ECO:0000313" key="5">
    <source>
        <dbReference type="EMBL" id="KOS05217.1"/>
    </source>
</evidence>
<dbReference type="CDD" id="cd06124">
    <property type="entry name" value="cupin_NimR-like_N"/>
    <property type="match status" value="1"/>
</dbReference>
<evidence type="ECO:0000259" key="4">
    <source>
        <dbReference type="PROSITE" id="PS01124"/>
    </source>
</evidence>
<keyword evidence="2" id="KW-0238">DNA-binding</keyword>
<evidence type="ECO:0000256" key="3">
    <source>
        <dbReference type="ARBA" id="ARBA00023163"/>
    </source>
</evidence>
<dbReference type="GO" id="GO:0003700">
    <property type="term" value="F:DNA-binding transcription factor activity"/>
    <property type="evidence" value="ECO:0007669"/>
    <property type="project" value="InterPro"/>
</dbReference>
<dbReference type="PANTHER" id="PTHR11019:SF199">
    <property type="entry name" value="HTH-TYPE TRANSCRIPTIONAL REGULATOR NIMR"/>
    <property type="match status" value="1"/>
</dbReference>
<dbReference type="PATRIC" id="fig|1202724.3.peg.734"/>
<evidence type="ECO:0000256" key="1">
    <source>
        <dbReference type="ARBA" id="ARBA00023015"/>
    </source>
</evidence>
<dbReference type="InterPro" id="IPR037923">
    <property type="entry name" value="HTH-like"/>
</dbReference>
<dbReference type="SMART" id="SM00342">
    <property type="entry name" value="HTH_ARAC"/>
    <property type="match status" value="1"/>
</dbReference>
<dbReference type="AlphaFoldDB" id="A0A0M8MGE2"/>
<evidence type="ECO:0000256" key="2">
    <source>
        <dbReference type="ARBA" id="ARBA00023125"/>
    </source>
</evidence>